<comment type="caution">
    <text evidence="2">The sequence shown here is derived from an EMBL/GenBank/DDBJ whole genome shotgun (WGS) entry which is preliminary data.</text>
</comment>
<gene>
    <name evidence="2" type="ORF">PLEPLA_LOCUS31987</name>
</gene>
<keyword evidence="3" id="KW-1185">Reference proteome</keyword>
<organism evidence="2 3">
    <name type="scientific">Pleuronectes platessa</name>
    <name type="common">European plaice</name>
    <dbReference type="NCBI Taxonomy" id="8262"/>
    <lineage>
        <taxon>Eukaryota</taxon>
        <taxon>Metazoa</taxon>
        <taxon>Chordata</taxon>
        <taxon>Craniata</taxon>
        <taxon>Vertebrata</taxon>
        <taxon>Euteleostomi</taxon>
        <taxon>Actinopterygii</taxon>
        <taxon>Neopterygii</taxon>
        <taxon>Teleostei</taxon>
        <taxon>Neoteleostei</taxon>
        <taxon>Acanthomorphata</taxon>
        <taxon>Carangaria</taxon>
        <taxon>Pleuronectiformes</taxon>
        <taxon>Pleuronectoidei</taxon>
        <taxon>Pleuronectidae</taxon>
        <taxon>Pleuronectes</taxon>
    </lineage>
</organism>
<evidence type="ECO:0000256" key="1">
    <source>
        <dbReference type="SAM" id="MobiDB-lite"/>
    </source>
</evidence>
<proteinExistence type="predicted"/>
<dbReference type="EMBL" id="CADEAL010003334">
    <property type="protein sequence ID" value="CAB1444271.1"/>
    <property type="molecule type" value="Genomic_DNA"/>
</dbReference>
<feature type="region of interest" description="Disordered" evidence="1">
    <location>
        <begin position="134"/>
        <end position="174"/>
    </location>
</feature>
<protein>
    <submittedName>
        <fullName evidence="2">Uncharacterized protein</fullName>
    </submittedName>
</protein>
<evidence type="ECO:0000313" key="2">
    <source>
        <dbReference type="EMBL" id="CAB1444271.1"/>
    </source>
</evidence>
<evidence type="ECO:0000313" key="3">
    <source>
        <dbReference type="Proteomes" id="UP001153269"/>
    </source>
</evidence>
<dbReference type="AlphaFoldDB" id="A0A9N7V554"/>
<name>A0A9N7V554_PLEPL</name>
<sequence length="174" mass="18963">MLETLWPQTPLKHTEIKKQCSMEHRLGEEYGQNKRRMVGSEEGGTRDNACRTGPLTSEDKIIFRGQASKTPRLPPSPLLPSLLSSLNMDNDCLHLQNHKSEVPIATEQLARLPIIIIINHADFTVFSRTAGDCEGQGAAGASGTARQAGKGRVACRGEGEEEEEGGRVAGMDNR</sequence>
<accession>A0A9N7V554</accession>
<dbReference type="Proteomes" id="UP001153269">
    <property type="component" value="Unassembled WGS sequence"/>
</dbReference>
<reference evidence="2" key="1">
    <citation type="submission" date="2020-03" db="EMBL/GenBank/DDBJ databases">
        <authorList>
            <person name="Weist P."/>
        </authorList>
    </citation>
    <scope>NUCLEOTIDE SEQUENCE</scope>
</reference>